<dbReference type="Gene3D" id="2.120.10.80">
    <property type="entry name" value="Kelch-type beta propeller"/>
    <property type="match status" value="1"/>
</dbReference>
<evidence type="ECO:0000256" key="1">
    <source>
        <dbReference type="ARBA" id="ARBA00022441"/>
    </source>
</evidence>
<name>A0A7M7JS73_VARDE</name>
<keyword evidence="6" id="KW-1185">Reference proteome</keyword>
<dbReference type="Proteomes" id="UP000594260">
    <property type="component" value="Unplaced"/>
</dbReference>
<keyword evidence="2" id="KW-0677">Repeat</keyword>
<dbReference type="InterPro" id="IPR011333">
    <property type="entry name" value="SKP1/BTB/POZ_sf"/>
</dbReference>
<organism evidence="5 6">
    <name type="scientific">Varroa destructor</name>
    <name type="common">Honeybee mite</name>
    <dbReference type="NCBI Taxonomy" id="109461"/>
    <lineage>
        <taxon>Eukaryota</taxon>
        <taxon>Metazoa</taxon>
        <taxon>Ecdysozoa</taxon>
        <taxon>Arthropoda</taxon>
        <taxon>Chelicerata</taxon>
        <taxon>Arachnida</taxon>
        <taxon>Acari</taxon>
        <taxon>Parasitiformes</taxon>
        <taxon>Mesostigmata</taxon>
        <taxon>Gamasina</taxon>
        <taxon>Dermanyssoidea</taxon>
        <taxon>Varroidae</taxon>
        <taxon>Varroa</taxon>
    </lineage>
</organism>
<dbReference type="Pfam" id="PF00651">
    <property type="entry name" value="BTB"/>
    <property type="match status" value="1"/>
</dbReference>
<dbReference type="InParanoid" id="A0A7M7JS73"/>
<dbReference type="Gene3D" id="3.30.710.10">
    <property type="entry name" value="Potassium Channel Kv1.1, Chain A"/>
    <property type="match status" value="1"/>
</dbReference>
<dbReference type="EnsemblMetazoa" id="XM_022800394">
    <property type="protein sequence ID" value="XP_022656129"/>
    <property type="gene ID" value="LOC111248296"/>
</dbReference>
<dbReference type="PROSITE" id="PS50097">
    <property type="entry name" value="BTB"/>
    <property type="match status" value="1"/>
</dbReference>
<keyword evidence="1" id="KW-0880">Kelch repeat</keyword>
<evidence type="ECO:0000256" key="3">
    <source>
        <dbReference type="ARBA" id="ARBA00023203"/>
    </source>
</evidence>
<feature type="domain" description="BTB" evidence="4">
    <location>
        <begin position="5"/>
        <end position="73"/>
    </location>
</feature>
<reference evidence="5" key="1">
    <citation type="submission" date="2021-01" db="UniProtKB">
        <authorList>
            <consortium name="EnsemblMetazoa"/>
        </authorList>
    </citation>
    <scope>IDENTIFICATION</scope>
</reference>
<dbReference type="KEGG" id="vde:111248296"/>
<dbReference type="RefSeq" id="XP_022656129.1">
    <property type="nucleotide sequence ID" value="XM_022800394.1"/>
</dbReference>
<protein>
    <recommendedName>
        <fullName evidence="4">BTB domain-containing protein</fullName>
    </recommendedName>
</protein>
<dbReference type="SMART" id="SM00225">
    <property type="entry name" value="BTB"/>
    <property type="match status" value="1"/>
</dbReference>
<dbReference type="GeneID" id="111248296"/>
<sequence>MQMEKDFTICVLSQRFRTNRQCLQNASDFFAIMFASTCWRESSQDHVELHDIDPETVQEVIDFCEKSLVSISKQNAIRLLAASDLLQVRHLKKQVERYFFDQLRLSQDVPATFTIANTYNCLFLKESCIKLATWCFDRLVETLSTSDYELVQCLVKNEFLHADENLVYKAIIAVTRGRIVDEVAPLIDELFLQNLTQPLSESLQLLHSLTEDSPTRKGFRKDAVTVGFISDNNALYAWDRRSSKLKRITTLPTRAVGCIIVHLGQFLYLLGGEGRIGCGNWNMDVYRFDNLHKSWDVVQRMDTERRSCQTLVGHEKIIMCHGYGKYRVELDTISVFDPSSGRWFHIKYSLNRIPGPPCKTVVFLDNCFYHFVDTSIVYCFSDEMFDLSSSDVLKIETTMDTITHAFPLDHQILILTTKRLIILWNPSNSRTEHLQLMSPDCEFSRCTLIDRTIYSVDFSENEITEFIVDLETKILKRTFQIWPTQVSRLSSLSNVRLFRSLISHRRRHHISSPEASLYRILSLLLCCAVPDKMLKGREMACIFVTSTEGMST</sequence>
<dbReference type="PANTHER" id="PTHR24412">
    <property type="entry name" value="KELCH PROTEIN"/>
    <property type="match status" value="1"/>
</dbReference>
<dbReference type="AlphaFoldDB" id="A0A7M7JS73"/>
<evidence type="ECO:0000313" key="5">
    <source>
        <dbReference type="EnsemblMetazoa" id="XP_022656129"/>
    </source>
</evidence>
<evidence type="ECO:0000259" key="4">
    <source>
        <dbReference type="PROSITE" id="PS50097"/>
    </source>
</evidence>
<dbReference type="InterPro" id="IPR015915">
    <property type="entry name" value="Kelch-typ_b-propeller"/>
</dbReference>
<dbReference type="SUPFAM" id="SSF117281">
    <property type="entry name" value="Kelch motif"/>
    <property type="match status" value="1"/>
</dbReference>
<dbReference type="OrthoDB" id="10027872at2759"/>
<keyword evidence="3" id="KW-0009">Actin-binding</keyword>
<proteinExistence type="predicted"/>
<dbReference type="InterPro" id="IPR000210">
    <property type="entry name" value="BTB/POZ_dom"/>
</dbReference>
<evidence type="ECO:0000256" key="2">
    <source>
        <dbReference type="ARBA" id="ARBA00022737"/>
    </source>
</evidence>
<accession>A0A7M7JS73</accession>
<dbReference type="PANTHER" id="PTHR24412:SF489">
    <property type="entry name" value="RING FINGER DOMAIN AND KELCH REPEAT-CONTAINING PROTEIN DDB_G0271372"/>
    <property type="match status" value="1"/>
</dbReference>
<evidence type="ECO:0000313" key="6">
    <source>
        <dbReference type="Proteomes" id="UP000594260"/>
    </source>
</evidence>
<dbReference type="SUPFAM" id="SSF54695">
    <property type="entry name" value="POZ domain"/>
    <property type="match status" value="1"/>
</dbReference>